<sequence length="249" mass="27785">EDDFKADSEFVSKFAGLIQTIASFTGGNLPLSERELFILFCQIRINSFVITDHHGADLALGIFLEAARLDHSCKPNVEYLFSGKYILCLALENITHRSEAAKNLARHGTEDTKSRGLRSVYGIRCKARISYIDPMSTTSGRNEALQKRYFFKCNCSMCLDEDRDRRISGLLCCGSDSLNEPTQVISSSSSNKERTIESASSDIARCCPSCNTRYNNDLIEQLSHFLTSITEESPTIELGKLHLLVFSVS</sequence>
<evidence type="ECO:0000313" key="3">
    <source>
        <dbReference type="WBParaSite" id="ECPE_0001633701-mRNA-1"/>
    </source>
</evidence>
<organism evidence="3">
    <name type="scientific">Echinostoma caproni</name>
    <dbReference type="NCBI Taxonomy" id="27848"/>
    <lineage>
        <taxon>Eukaryota</taxon>
        <taxon>Metazoa</taxon>
        <taxon>Spiralia</taxon>
        <taxon>Lophotrochozoa</taxon>
        <taxon>Platyhelminthes</taxon>
        <taxon>Trematoda</taxon>
        <taxon>Digenea</taxon>
        <taxon>Plagiorchiida</taxon>
        <taxon>Echinostomata</taxon>
        <taxon>Echinostomatoidea</taxon>
        <taxon>Echinostomatidae</taxon>
        <taxon>Echinostoma</taxon>
    </lineage>
</organism>
<name>A0A183BAQ9_9TREM</name>
<dbReference type="EMBL" id="UZAN01063704">
    <property type="protein sequence ID" value="VDP93566.1"/>
    <property type="molecule type" value="Genomic_DNA"/>
</dbReference>
<gene>
    <name evidence="1" type="ORF">ECPE_LOCUS16294</name>
</gene>
<dbReference type="WBParaSite" id="ECPE_0001633701-mRNA-1">
    <property type="protein sequence ID" value="ECPE_0001633701-mRNA-1"/>
    <property type="gene ID" value="ECPE_0001633701"/>
</dbReference>
<dbReference type="SUPFAM" id="SSF82199">
    <property type="entry name" value="SET domain"/>
    <property type="match status" value="1"/>
</dbReference>
<protein>
    <submittedName>
        <fullName evidence="3">SET domain-containing protein</fullName>
    </submittedName>
</protein>
<evidence type="ECO:0000313" key="2">
    <source>
        <dbReference type="Proteomes" id="UP000272942"/>
    </source>
</evidence>
<keyword evidence="2" id="KW-1185">Reference proteome</keyword>
<proteinExistence type="predicted"/>
<dbReference type="PANTHER" id="PTHR12197:SF251">
    <property type="entry name" value="EG:BACR7C10.4 PROTEIN"/>
    <property type="match status" value="1"/>
</dbReference>
<dbReference type="InterPro" id="IPR050869">
    <property type="entry name" value="H3K4_H4K5_MeTrfase"/>
</dbReference>
<dbReference type="OrthoDB" id="265717at2759"/>
<dbReference type="InterPro" id="IPR011990">
    <property type="entry name" value="TPR-like_helical_dom_sf"/>
</dbReference>
<dbReference type="InterPro" id="IPR046341">
    <property type="entry name" value="SET_dom_sf"/>
</dbReference>
<reference evidence="3" key="1">
    <citation type="submission" date="2016-06" db="UniProtKB">
        <authorList>
            <consortium name="WormBaseParasite"/>
        </authorList>
    </citation>
    <scope>IDENTIFICATION</scope>
</reference>
<dbReference type="PANTHER" id="PTHR12197">
    <property type="entry name" value="HISTONE-LYSINE N-METHYLTRANSFERASE SMYD"/>
    <property type="match status" value="1"/>
</dbReference>
<dbReference type="GO" id="GO:0005634">
    <property type="term" value="C:nucleus"/>
    <property type="evidence" value="ECO:0007669"/>
    <property type="project" value="TreeGrafter"/>
</dbReference>
<dbReference type="Gene3D" id="1.10.220.160">
    <property type="match status" value="1"/>
</dbReference>
<evidence type="ECO:0000313" key="1">
    <source>
        <dbReference type="EMBL" id="VDP93566.1"/>
    </source>
</evidence>
<dbReference type="Proteomes" id="UP000272942">
    <property type="component" value="Unassembled WGS sequence"/>
</dbReference>
<dbReference type="Gene3D" id="2.170.270.10">
    <property type="entry name" value="SET domain"/>
    <property type="match status" value="1"/>
</dbReference>
<accession>A0A183BAQ9</accession>
<dbReference type="AlphaFoldDB" id="A0A183BAQ9"/>
<dbReference type="Gene3D" id="1.25.40.10">
    <property type="entry name" value="Tetratricopeptide repeat domain"/>
    <property type="match status" value="1"/>
</dbReference>
<reference evidence="1 2" key="2">
    <citation type="submission" date="2018-11" db="EMBL/GenBank/DDBJ databases">
        <authorList>
            <consortium name="Pathogen Informatics"/>
        </authorList>
    </citation>
    <scope>NUCLEOTIDE SEQUENCE [LARGE SCALE GENOMIC DNA]</scope>
    <source>
        <strain evidence="1 2">Egypt</strain>
    </source>
</reference>